<feature type="domain" description="Hedgehog/Intein (Hint)" evidence="1">
    <location>
        <begin position="153"/>
        <end position="297"/>
    </location>
</feature>
<dbReference type="Proteomes" id="UP000228531">
    <property type="component" value="Unassembled WGS sequence"/>
</dbReference>
<dbReference type="InterPro" id="IPR036844">
    <property type="entry name" value="Hint_dom_sf"/>
</dbReference>
<dbReference type="OrthoDB" id="6305173at2"/>
<dbReference type="AlphaFoldDB" id="A0A2M8WMP9"/>
<dbReference type="RefSeq" id="WP_100367047.1">
    <property type="nucleotide sequence ID" value="NZ_PGTY01000001.1"/>
</dbReference>
<proteinExistence type="predicted"/>
<protein>
    <submittedName>
        <fullName evidence="2">Hint domain-containing protein</fullName>
    </submittedName>
</protein>
<comment type="caution">
    <text evidence="2">The sequence shown here is derived from an EMBL/GenBank/DDBJ whole genome shotgun (WGS) entry which is preliminary data.</text>
</comment>
<accession>A0A2M8WMP9</accession>
<dbReference type="Pfam" id="PF13403">
    <property type="entry name" value="Hint_2"/>
    <property type="match status" value="1"/>
</dbReference>
<name>A0A2M8WMP9_9RHOB</name>
<reference evidence="2 3" key="1">
    <citation type="submission" date="2017-11" db="EMBL/GenBank/DDBJ databases">
        <title>Genomic Encyclopedia of Archaeal and Bacterial Type Strains, Phase II (KMG-II): From Individual Species to Whole Genera.</title>
        <authorList>
            <person name="Goeker M."/>
        </authorList>
    </citation>
    <scope>NUCLEOTIDE SEQUENCE [LARGE SCALE GENOMIC DNA]</scope>
    <source>
        <strain evidence="2 3">DSM 29128</strain>
    </source>
</reference>
<evidence type="ECO:0000313" key="3">
    <source>
        <dbReference type="Proteomes" id="UP000228531"/>
    </source>
</evidence>
<dbReference type="InterPro" id="IPR028992">
    <property type="entry name" value="Hedgehog/Intein_dom"/>
</dbReference>
<dbReference type="SUPFAM" id="SSF51294">
    <property type="entry name" value="Hedgehog/intein (Hint) domain"/>
    <property type="match status" value="1"/>
</dbReference>
<organism evidence="2 3">
    <name type="scientific">Yoonia maricola</name>
    <dbReference type="NCBI Taxonomy" id="420999"/>
    <lineage>
        <taxon>Bacteria</taxon>
        <taxon>Pseudomonadati</taxon>
        <taxon>Pseudomonadota</taxon>
        <taxon>Alphaproteobacteria</taxon>
        <taxon>Rhodobacterales</taxon>
        <taxon>Paracoccaceae</taxon>
        <taxon>Yoonia</taxon>
    </lineage>
</organism>
<keyword evidence="3" id="KW-1185">Reference proteome</keyword>
<gene>
    <name evidence="2" type="ORF">BC777_1050</name>
</gene>
<evidence type="ECO:0000313" key="2">
    <source>
        <dbReference type="EMBL" id="PJI92205.1"/>
    </source>
</evidence>
<evidence type="ECO:0000259" key="1">
    <source>
        <dbReference type="Pfam" id="PF13403"/>
    </source>
</evidence>
<sequence>MEPDEILTISGDQIGSYSSLFASGNNEDRVVELSDVTALGSSSDVYTIEVFQTNGADQFQNGQRVTITDQDGNVIVDNRTIQPDLEQGMASGDEHLIIPGQNGEQNIVIDVGGVPEGPTTVDYGQVDQNAVEGVDDDDGNLDFDAVVANSSFPCLAAGTQVETPDGLITVEDLLPGMQVMTDGDVPRAVLWVGIRTLRFGDQQTDQRPVCFAKESLGPDLPRRDLVVSPGHRMYFSGPLSERLFGTPNVLPVARGMTPLPGVRIMEGKRQITYVSVLLDQHALMKAEGVLTESFYPGPYAMRIIGRGMRREVRNLIPGYDRLGPQAYGPPVARFLRLQEGRALARAHRKALQDHGHAAWDDLSPTMHMAVR</sequence>
<dbReference type="EMBL" id="PGTY01000001">
    <property type="protein sequence ID" value="PJI92205.1"/>
    <property type="molecule type" value="Genomic_DNA"/>
</dbReference>